<dbReference type="Proteomes" id="UP001159363">
    <property type="component" value="Chromosome 15"/>
</dbReference>
<feature type="region of interest" description="Disordered" evidence="1">
    <location>
        <begin position="186"/>
        <end position="215"/>
    </location>
</feature>
<name>A0ABQ9G2F5_9NEOP</name>
<evidence type="ECO:0000313" key="3">
    <source>
        <dbReference type="Proteomes" id="UP001159363"/>
    </source>
</evidence>
<organism evidence="2 3">
    <name type="scientific">Dryococelus australis</name>
    <dbReference type="NCBI Taxonomy" id="614101"/>
    <lineage>
        <taxon>Eukaryota</taxon>
        <taxon>Metazoa</taxon>
        <taxon>Ecdysozoa</taxon>
        <taxon>Arthropoda</taxon>
        <taxon>Hexapoda</taxon>
        <taxon>Insecta</taxon>
        <taxon>Pterygota</taxon>
        <taxon>Neoptera</taxon>
        <taxon>Polyneoptera</taxon>
        <taxon>Phasmatodea</taxon>
        <taxon>Verophasmatodea</taxon>
        <taxon>Anareolatae</taxon>
        <taxon>Phasmatidae</taxon>
        <taxon>Eurycanthinae</taxon>
        <taxon>Dryococelus</taxon>
    </lineage>
</organism>
<reference evidence="2 3" key="1">
    <citation type="submission" date="2023-02" db="EMBL/GenBank/DDBJ databases">
        <title>LHISI_Scaffold_Assembly.</title>
        <authorList>
            <person name="Stuart O.P."/>
            <person name="Cleave R."/>
            <person name="Magrath M.J.L."/>
            <person name="Mikheyev A.S."/>
        </authorList>
    </citation>
    <scope>NUCLEOTIDE SEQUENCE [LARGE SCALE GENOMIC DNA]</scope>
    <source>
        <strain evidence="2">Daus_M_001</strain>
        <tissue evidence="2">Leg muscle</tissue>
    </source>
</reference>
<comment type="caution">
    <text evidence="2">The sequence shown here is derived from an EMBL/GenBank/DDBJ whole genome shotgun (WGS) entry which is preliminary data.</text>
</comment>
<protein>
    <submittedName>
        <fullName evidence="2">Uncharacterized protein</fullName>
    </submittedName>
</protein>
<accession>A0ABQ9G2F5</accession>
<sequence length="482" mass="52488">MGRGQSSSQFGGVQTSIERLISAIKVIMRVCSRHRQIKAAGEYDKRSDLLTLIEIKLEAPHRIKKKLSGASMEQCRGKQEISEKTHRPVASSGTIPTCESLGESRPGIKPGSPRWEANSLTTTLPGPAEKFIRLSKGACKINLRPVHAVDVCLEVQKDVIRFLKTHLLPSLLTTREEVETHGQLVWEKPSPTPDSKEGREVTTARTSRGSHTRRNSQVSLLSLVPPAERISRAGRVTPGCSTNKVTYAPARSEFQILMQTKAEINIPKHKWLFPRQFLSPRLVHGVVGLIKAEVGRTLHLQTSCRSDVPATKDATLHRACCESSAVFIGQRRVFLGLHLSGGYLGNHRSCSGLILEDAIGLAVQLRPGHSSLQFVVCMTACLLPKELGSIPGGFSPEFSHVVIVPDDAAGRRLLACHNRHKGAAVAERLECPPPTKANQAQSPAASLPDSSGSRTGRRVFSAHSDTAPFSPHFTLIGSQCLF</sequence>
<dbReference type="EMBL" id="JARBHB010000016">
    <property type="protein sequence ID" value="KAJ8866661.1"/>
    <property type="molecule type" value="Genomic_DNA"/>
</dbReference>
<feature type="compositionally biased region" description="Polar residues" evidence="1">
    <location>
        <begin position="436"/>
        <end position="454"/>
    </location>
</feature>
<feature type="region of interest" description="Disordered" evidence="1">
    <location>
        <begin position="433"/>
        <end position="458"/>
    </location>
</feature>
<feature type="compositionally biased region" description="Basic and acidic residues" evidence="1">
    <location>
        <begin position="75"/>
        <end position="86"/>
    </location>
</feature>
<evidence type="ECO:0000256" key="1">
    <source>
        <dbReference type="SAM" id="MobiDB-lite"/>
    </source>
</evidence>
<keyword evidence="3" id="KW-1185">Reference proteome</keyword>
<proteinExistence type="predicted"/>
<gene>
    <name evidence="2" type="ORF">PR048_032522</name>
</gene>
<evidence type="ECO:0000313" key="2">
    <source>
        <dbReference type="EMBL" id="KAJ8866661.1"/>
    </source>
</evidence>
<feature type="region of interest" description="Disordered" evidence="1">
    <location>
        <begin position="68"/>
        <end position="114"/>
    </location>
</feature>